<evidence type="ECO:0000313" key="3">
    <source>
        <dbReference type="Proteomes" id="UP001301769"/>
    </source>
</evidence>
<proteinExistence type="predicted"/>
<reference evidence="2" key="1">
    <citation type="journal article" date="2023" name="Mol. Phylogenet. Evol.">
        <title>Genome-scale phylogeny and comparative genomics of the fungal order Sordariales.</title>
        <authorList>
            <person name="Hensen N."/>
            <person name="Bonometti L."/>
            <person name="Westerberg I."/>
            <person name="Brannstrom I.O."/>
            <person name="Guillou S."/>
            <person name="Cros-Aarteil S."/>
            <person name="Calhoun S."/>
            <person name="Haridas S."/>
            <person name="Kuo A."/>
            <person name="Mondo S."/>
            <person name="Pangilinan J."/>
            <person name="Riley R."/>
            <person name="LaButti K."/>
            <person name="Andreopoulos B."/>
            <person name="Lipzen A."/>
            <person name="Chen C."/>
            <person name="Yan M."/>
            <person name="Daum C."/>
            <person name="Ng V."/>
            <person name="Clum A."/>
            <person name="Steindorff A."/>
            <person name="Ohm R.A."/>
            <person name="Martin F."/>
            <person name="Silar P."/>
            <person name="Natvig D.O."/>
            <person name="Lalanne C."/>
            <person name="Gautier V."/>
            <person name="Ament-Velasquez S.L."/>
            <person name="Kruys A."/>
            <person name="Hutchinson M.I."/>
            <person name="Powell A.J."/>
            <person name="Barry K."/>
            <person name="Miller A.N."/>
            <person name="Grigoriev I.V."/>
            <person name="Debuchy R."/>
            <person name="Gladieux P."/>
            <person name="Hiltunen Thoren M."/>
            <person name="Johannesson H."/>
        </authorList>
    </citation>
    <scope>NUCLEOTIDE SEQUENCE</scope>
    <source>
        <strain evidence="2">PSN293</strain>
    </source>
</reference>
<accession>A0AAN6Y4M9</accession>
<protein>
    <recommendedName>
        <fullName evidence="1">2EXR domain-containing protein</fullName>
    </recommendedName>
</protein>
<sequence length="462" mass="52035">MDIPTRVYRTFNDEIFGPPDVLARPGDNQFERFRHLPTELRLLVWKKCLPESTGRLVSLLVTQSGKAPVQEDELFTVKNGLENVVSGYPYLLIGSQDHGQSCNALSQVNKEAREVFLAKYRLPVEICTEPGDRAYRFSTLRIDPDNDVVELTRMPSTTSSKGTKASVLLYVLHDMLANDPRGQGIAQLAMGADCNDVAHLAALQREGIHPVVLESISNYFSSHLKTFYSVIAPSSEARVMLGQFSFLRGPYHNNRSVPINRVQRTAEFTLLAEDPRPIQTDLPHVAVGTDPRMNVYLFYHVLAKFANPNPNHIPDPAPPMQIRYMMGIQLRGWEKYERDNQIVLTRAKFVDDLQMLDQSLIKCMKQFAPKHMPSYGQVFASEEEYERSLRGLADVSGLWVFDSDTFGDIGYDLTKELPGSDVRWRRTGAGYSPYKPKMVVDLSKGKRPGLMVFRFAGAGDGT</sequence>
<keyword evidence="3" id="KW-1185">Reference proteome</keyword>
<dbReference type="EMBL" id="MU858133">
    <property type="protein sequence ID" value="KAK4212126.1"/>
    <property type="molecule type" value="Genomic_DNA"/>
</dbReference>
<gene>
    <name evidence="2" type="ORF">QBC37DRAFT_401776</name>
</gene>
<dbReference type="AlphaFoldDB" id="A0AAN6Y4M9"/>
<dbReference type="Proteomes" id="UP001301769">
    <property type="component" value="Unassembled WGS sequence"/>
</dbReference>
<name>A0AAN6Y4M9_9PEZI</name>
<evidence type="ECO:0000313" key="2">
    <source>
        <dbReference type="EMBL" id="KAK4212126.1"/>
    </source>
</evidence>
<dbReference type="InterPro" id="IPR045518">
    <property type="entry name" value="2EXR"/>
</dbReference>
<comment type="caution">
    <text evidence="2">The sequence shown here is derived from an EMBL/GenBank/DDBJ whole genome shotgun (WGS) entry which is preliminary data.</text>
</comment>
<reference evidence="2" key="2">
    <citation type="submission" date="2023-05" db="EMBL/GenBank/DDBJ databases">
        <authorList>
            <consortium name="Lawrence Berkeley National Laboratory"/>
            <person name="Steindorff A."/>
            <person name="Hensen N."/>
            <person name="Bonometti L."/>
            <person name="Westerberg I."/>
            <person name="Brannstrom I.O."/>
            <person name="Guillou S."/>
            <person name="Cros-Aarteil S."/>
            <person name="Calhoun S."/>
            <person name="Haridas S."/>
            <person name="Kuo A."/>
            <person name="Mondo S."/>
            <person name="Pangilinan J."/>
            <person name="Riley R."/>
            <person name="Labutti K."/>
            <person name="Andreopoulos B."/>
            <person name="Lipzen A."/>
            <person name="Chen C."/>
            <person name="Yanf M."/>
            <person name="Daum C."/>
            <person name="Ng V."/>
            <person name="Clum A."/>
            <person name="Ohm R."/>
            <person name="Martin F."/>
            <person name="Silar P."/>
            <person name="Natvig D."/>
            <person name="Lalanne C."/>
            <person name="Gautier V."/>
            <person name="Ament-Velasquez S.L."/>
            <person name="Kruys A."/>
            <person name="Hutchinson M.I."/>
            <person name="Powell A.J."/>
            <person name="Barry K."/>
            <person name="Miller A.N."/>
            <person name="Grigoriev I.V."/>
            <person name="Debuchy R."/>
            <person name="Gladieux P."/>
            <person name="Thoren M.H."/>
            <person name="Johannesson H."/>
        </authorList>
    </citation>
    <scope>NUCLEOTIDE SEQUENCE</scope>
    <source>
        <strain evidence="2">PSN293</strain>
    </source>
</reference>
<evidence type="ECO:0000259" key="1">
    <source>
        <dbReference type="Pfam" id="PF20150"/>
    </source>
</evidence>
<organism evidence="2 3">
    <name type="scientific">Rhypophila decipiens</name>
    <dbReference type="NCBI Taxonomy" id="261697"/>
    <lineage>
        <taxon>Eukaryota</taxon>
        <taxon>Fungi</taxon>
        <taxon>Dikarya</taxon>
        <taxon>Ascomycota</taxon>
        <taxon>Pezizomycotina</taxon>
        <taxon>Sordariomycetes</taxon>
        <taxon>Sordariomycetidae</taxon>
        <taxon>Sordariales</taxon>
        <taxon>Naviculisporaceae</taxon>
        <taxon>Rhypophila</taxon>
    </lineage>
</organism>
<feature type="domain" description="2EXR" evidence="1">
    <location>
        <begin position="30"/>
        <end position="149"/>
    </location>
</feature>
<dbReference type="Pfam" id="PF20150">
    <property type="entry name" value="2EXR"/>
    <property type="match status" value="1"/>
</dbReference>